<dbReference type="Proteomes" id="UP000663929">
    <property type="component" value="Chromosome"/>
</dbReference>
<keyword evidence="6" id="KW-1185">Reference proteome</keyword>
<evidence type="ECO:0000313" key="5">
    <source>
        <dbReference type="EMBL" id="QTD47947.1"/>
    </source>
</evidence>
<evidence type="ECO:0000259" key="3">
    <source>
        <dbReference type="Pfam" id="PF04773"/>
    </source>
</evidence>
<dbReference type="Gene3D" id="2.60.120.1440">
    <property type="match status" value="1"/>
</dbReference>
<dbReference type="RefSeq" id="WP_237377611.1">
    <property type="nucleotide sequence ID" value="NZ_CP071793.1"/>
</dbReference>
<organism evidence="5 6">
    <name type="scientific">Sulfidibacter corallicola</name>
    <dbReference type="NCBI Taxonomy" id="2818388"/>
    <lineage>
        <taxon>Bacteria</taxon>
        <taxon>Pseudomonadati</taxon>
        <taxon>Acidobacteriota</taxon>
        <taxon>Holophagae</taxon>
        <taxon>Acanthopleuribacterales</taxon>
        <taxon>Acanthopleuribacteraceae</taxon>
        <taxon>Sulfidibacter</taxon>
    </lineage>
</organism>
<reference evidence="5" key="1">
    <citation type="submission" date="2021-03" db="EMBL/GenBank/DDBJ databases">
        <title>Acanthopleuribacteraceae sp. M133.</title>
        <authorList>
            <person name="Wang G."/>
        </authorList>
    </citation>
    <scope>NUCLEOTIDE SEQUENCE</scope>
    <source>
        <strain evidence="5">M133</strain>
    </source>
</reference>
<dbReference type="PIRSF" id="PIRSF018266">
    <property type="entry name" value="FecR"/>
    <property type="match status" value="1"/>
</dbReference>
<keyword evidence="2" id="KW-0812">Transmembrane</keyword>
<dbReference type="InterPro" id="IPR012373">
    <property type="entry name" value="Ferrdict_sens_TM"/>
</dbReference>
<keyword evidence="2" id="KW-1133">Transmembrane helix</keyword>
<dbReference type="EMBL" id="CP071793">
    <property type="protein sequence ID" value="QTD47947.1"/>
    <property type="molecule type" value="Genomic_DNA"/>
</dbReference>
<dbReference type="GO" id="GO:0016989">
    <property type="term" value="F:sigma factor antagonist activity"/>
    <property type="evidence" value="ECO:0007669"/>
    <property type="project" value="TreeGrafter"/>
</dbReference>
<feature type="transmembrane region" description="Helical" evidence="2">
    <location>
        <begin position="92"/>
        <end position="109"/>
    </location>
</feature>
<dbReference type="Pfam" id="PF04773">
    <property type="entry name" value="FecR"/>
    <property type="match status" value="1"/>
</dbReference>
<proteinExistence type="predicted"/>
<dbReference type="KEGG" id="scor:J3U87_20365"/>
<sequence>MTSFFDWLDNQSDSARASGGPADVNPHRESAGDETSEYADMKQLWEAAPMREMPPVPDTKHEWTRLRARMEEADAQRKSGFARFFRDPGARFAMALALLVLLAFGGWFLSGSRNQEPGTVAPYTVVTQHGEQQTFTLPDGSVVSLNAGSRLEVEPGFGNQHRRAWLEGEGFFEVQKGKIPFVVQTEQARIQVLGTVFNVFARTGLSEVSVREGRVEVSAAGQAVVLQKGQMTRCQAGQPPQPPNALPFENYPGWLEGELMVDGARLARVIGEIERRYDVHIRLADPGVGELKVTGLFRDKDPSDLIQSLCVLLDREYDREEGGFVIY</sequence>
<evidence type="ECO:0000259" key="4">
    <source>
        <dbReference type="Pfam" id="PF16344"/>
    </source>
</evidence>
<evidence type="ECO:0000313" key="6">
    <source>
        <dbReference type="Proteomes" id="UP000663929"/>
    </source>
</evidence>
<protein>
    <submittedName>
        <fullName evidence="5">FecR domain-containing protein</fullName>
    </submittedName>
</protein>
<feature type="domain" description="FecR protein" evidence="3">
    <location>
        <begin position="124"/>
        <end position="216"/>
    </location>
</feature>
<dbReference type="InterPro" id="IPR032508">
    <property type="entry name" value="FecR_C"/>
</dbReference>
<evidence type="ECO:0000256" key="2">
    <source>
        <dbReference type="SAM" id="Phobius"/>
    </source>
</evidence>
<dbReference type="AlphaFoldDB" id="A0A8A4TEH5"/>
<dbReference type="PANTHER" id="PTHR30273">
    <property type="entry name" value="PERIPLASMIC SIGNAL SENSOR AND SIGMA FACTOR ACTIVATOR FECR-RELATED"/>
    <property type="match status" value="1"/>
</dbReference>
<evidence type="ECO:0000256" key="1">
    <source>
        <dbReference type="SAM" id="MobiDB-lite"/>
    </source>
</evidence>
<feature type="region of interest" description="Disordered" evidence="1">
    <location>
        <begin position="14"/>
        <end position="37"/>
    </location>
</feature>
<feature type="domain" description="Protein FecR C-terminal" evidence="4">
    <location>
        <begin position="259"/>
        <end position="322"/>
    </location>
</feature>
<keyword evidence="2" id="KW-0472">Membrane</keyword>
<dbReference type="PANTHER" id="PTHR30273:SF2">
    <property type="entry name" value="PROTEIN FECR"/>
    <property type="match status" value="1"/>
</dbReference>
<accession>A0A8A4TEH5</accession>
<dbReference type="Pfam" id="PF16344">
    <property type="entry name" value="FecR_C"/>
    <property type="match status" value="1"/>
</dbReference>
<name>A0A8A4TEH5_SULCO</name>
<dbReference type="Gene3D" id="3.55.50.30">
    <property type="match status" value="1"/>
</dbReference>
<gene>
    <name evidence="5" type="ORF">J3U87_20365</name>
</gene>
<dbReference type="InterPro" id="IPR006860">
    <property type="entry name" value="FecR"/>
</dbReference>